<accession>A0A951Q8C6</accession>
<comment type="caution">
    <text evidence="3">The sequence shown here is derived from an EMBL/GenBank/DDBJ whole genome shotgun (WGS) entry which is preliminary data.</text>
</comment>
<evidence type="ECO:0000313" key="3">
    <source>
        <dbReference type="EMBL" id="MBW4565995.1"/>
    </source>
</evidence>
<keyword evidence="2" id="KW-0472">Membrane</keyword>
<gene>
    <name evidence="3" type="ORF">KME32_33945</name>
</gene>
<dbReference type="Proteomes" id="UP000715781">
    <property type="component" value="Unassembled WGS sequence"/>
</dbReference>
<name>A0A951Q8C6_9NOST</name>
<feature type="coiled-coil region" evidence="1">
    <location>
        <begin position="72"/>
        <end position="173"/>
    </location>
</feature>
<keyword evidence="2" id="KW-1133">Transmembrane helix</keyword>
<feature type="transmembrane region" description="Helical" evidence="2">
    <location>
        <begin position="7"/>
        <end position="26"/>
    </location>
</feature>
<evidence type="ECO:0000313" key="4">
    <source>
        <dbReference type="Proteomes" id="UP000715781"/>
    </source>
</evidence>
<evidence type="ECO:0000256" key="1">
    <source>
        <dbReference type="SAM" id="Coils"/>
    </source>
</evidence>
<reference evidence="3" key="1">
    <citation type="submission" date="2021-05" db="EMBL/GenBank/DDBJ databases">
        <authorList>
            <person name="Pietrasiak N."/>
            <person name="Ward R."/>
            <person name="Stajich J.E."/>
            <person name="Kurbessoian T."/>
        </authorList>
    </citation>
    <scope>NUCLEOTIDE SEQUENCE</scope>
    <source>
        <strain evidence="3">JT2-VF2</strain>
    </source>
</reference>
<keyword evidence="2" id="KW-0812">Transmembrane</keyword>
<dbReference type="PANTHER" id="PTHR23159:SF31">
    <property type="entry name" value="CENTROSOME-ASSOCIATED PROTEIN CEP250 ISOFORM X1"/>
    <property type="match status" value="1"/>
</dbReference>
<sequence>MQLSSKYQLSLGTGALGIFAGIAIAFGTELRSIASGGFRDSLAKTISIAGGAAIPAIFVTHLVVDTRATRKINESERHASNATASLNKANKELEDSKLRLTNLTRELEAYRQESEKIQQRLLDQLEQTKQNLLAVEGDRSRAEKLIAQLQGSIEALETQANKEKEQIDYLTREIQHWEFNFYSLVDAESDKKFKAARANEIQKIFDEHDAITQEAMALLRQLQNWGEKVAYGHNSKREIIRSLATAYNGNLDEINQAINKERSGYLEQIELLNEKVGRLQQELAGELVEPIYGDFGFDINGKIANELARTINLELHIPLAVKGFHAKPDGVVDIGFGYSRSVLPQAIAETINKHSLALAKKLRLFKITSVRKLEITDCIVVSFRQSPAVKDDEIKLMVGSPDQFISYITSHPIRYRLIADPGVGKTPTTAVMISEILKTGCTRGNTGKGEKVPNTLVTVSYPGAVGSLKDSNYPLDVFLQYGDTTAAIKSFEDCLDDGKYRVQNPNFAANYFQIWVWDELDNTLNSCSEPYKAGENLKKILKQFGHNNIGWIVSGQSVMTKQIPGFTNDDRSLFTEIIIGIPKIRHYLNTYGKGKNSESNLAKLTRNLDAIEDYIEHKNELVTDDARLLRVALVIDGRSPKLYFLPNLDQVAFNYQEIESVKRLVRLAKTSGKTGSSLVSNASNLDTASTGAMAGLPPKLTMEGSCQNGTKPHCPHCYSAKLKLQNDNRYRCLDCKKRTVTKKIISRN</sequence>
<dbReference type="AlphaFoldDB" id="A0A951Q8C6"/>
<dbReference type="EMBL" id="JAHHHN010000055">
    <property type="protein sequence ID" value="MBW4565995.1"/>
    <property type="molecule type" value="Genomic_DNA"/>
</dbReference>
<feature type="coiled-coil region" evidence="1">
    <location>
        <begin position="255"/>
        <end position="289"/>
    </location>
</feature>
<evidence type="ECO:0000256" key="2">
    <source>
        <dbReference type="SAM" id="Phobius"/>
    </source>
</evidence>
<dbReference type="PANTHER" id="PTHR23159">
    <property type="entry name" value="CENTROSOMAL PROTEIN 2"/>
    <property type="match status" value="1"/>
</dbReference>
<proteinExistence type="predicted"/>
<protein>
    <submittedName>
        <fullName evidence="3">Uncharacterized protein</fullName>
    </submittedName>
</protein>
<keyword evidence="1" id="KW-0175">Coiled coil</keyword>
<organism evidence="3 4">
    <name type="scientific">Mojavia pulchra JT2-VF2</name>
    <dbReference type="NCBI Taxonomy" id="287848"/>
    <lineage>
        <taxon>Bacteria</taxon>
        <taxon>Bacillati</taxon>
        <taxon>Cyanobacteriota</taxon>
        <taxon>Cyanophyceae</taxon>
        <taxon>Nostocales</taxon>
        <taxon>Nostocaceae</taxon>
    </lineage>
</organism>
<reference evidence="3" key="2">
    <citation type="journal article" date="2022" name="Microbiol. Resour. Announc.">
        <title>Metagenome Sequencing to Explore Phylogenomics of Terrestrial Cyanobacteria.</title>
        <authorList>
            <person name="Ward R.D."/>
            <person name="Stajich J.E."/>
            <person name="Johansen J.R."/>
            <person name="Huntemann M."/>
            <person name="Clum A."/>
            <person name="Foster B."/>
            <person name="Foster B."/>
            <person name="Roux S."/>
            <person name="Palaniappan K."/>
            <person name="Varghese N."/>
            <person name="Mukherjee S."/>
            <person name="Reddy T.B.K."/>
            <person name="Daum C."/>
            <person name="Copeland A."/>
            <person name="Chen I.A."/>
            <person name="Ivanova N.N."/>
            <person name="Kyrpides N.C."/>
            <person name="Shapiro N."/>
            <person name="Eloe-Fadrosh E.A."/>
            <person name="Pietrasiak N."/>
        </authorList>
    </citation>
    <scope>NUCLEOTIDE SEQUENCE</scope>
    <source>
        <strain evidence="3">JT2-VF2</strain>
    </source>
</reference>